<sequence length="125" mass="14079">MFRFSRIDNHIAVQSFVNELVPFFFLSELSIFQKTARETVIPIDPPSASLSIQHPAAKQAVTVVDSVMFRVISMLRNYPAARLFLAVYFVLLHLWVFFIILTYTPEIHDHTGQLPGNGGNAASKS</sequence>
<proteinExistence type="predicted"/>
<keyword evidence="9" id="KW-1185">Reference proteome</keyword>
<dbReference type="PANTHER" id="PTHR13815:SF7">
    <property type="entry name" value="GOLGIN SUBFAMILY A MEMBER 5"/>
    <property type="match status" value="1"/>
</dbReference>
<evidence type="ECO:0000256" key="1">
    <source>
        <dbReference type="ARBA" id="ARBA00004409"/>
    </source>
</evidence>
<evidence type="ECO:0000256" key="6">
    <source>
        <dbReference type="ARBA" id="ARBA00023136"/>
    </source>
</evidence>
<accession>A0A016VBS3</accession>
<evidence type="ECO:0000313" key="8">
    <source>
        <dbReference type="EMBL" id="EYC24716.1"/>
    </source>
</evidence>
<evidence type="ECO:0000256" key="4">
    <source>
        <dbReference type="ARBA" id="ARBA00023034"/>
    </source>
</evidence>
<keyword evidence="6 7" id="KW-0472">Membrane</keyword>
<dbReference type="Proteomes" id="UP000024635">
    <property type="component" value="Unassembled WGS sequence"/>
</dbReference>
<feature type="transmembrane region" description="Helical" evidence="7">
    <location>
        <begin position="83"/>
        <end position="104"/>
    </location>
</feature>
<dbReference type="Pfam" id="PF09787">
    <property type="entry name" value="Golgin_A5"/>
    <property type="match status" value="1"/>
</dbReference>
<name>A0A016VBS3_9BILA</name>
<evidence type="ECO:0000256" key="7">
    <source>
        <dbReference type="SAM" id="Phobius"/>
    </source>
</evidence>
<dbReference type="AlphaFoldDB" id="A0A016VBS3"/>
<dbReference type="OrthoDB" id="248903at2759"/>
<dbReference type="GO" id="GO:0000301">
    <property type="term" value="P:retrograde transport, vesicle recycling within Golgi"/>
    <property type="evidence" value="ECO:0007669"/>
    <property type="project" value="TreeGrafter"/>
</dbReference>
<evidence type="ECO:0000256" key="5">
    <source>
        <dbReference type="ARBA" id="ARBA00023054"/>
    </source>
</evidence>
<dbReference type="GO" id="GO:0031985">
    <property type="term" value="C:Golgi cisterna"/>
    <property type="evidence" value="ECO:0007669"/>
    <property type="project" value="TreeGrafter"/>
</dbReference>
<dbReference type="EMBL" id="JARK01001349">
    <property type="protein sequence ID" value="EYC24716.1"/>
    <property type="molecule type" value="Genomic_DNA"/>
</dbReference>
<evidence type="ECO:0000256" key="2">
    <source>
        <dbReference type="ARBA" id="ARBA00022692"/>
    </source>
</evidence>
<comment type="subcellular location">
    <subcellularLocation>
        <location evidence="1">Golgi apparatus membrane</location>
        <topology evidence="1">Single-pass type IV membrane protein</topology>
    </subcellularLocation>
</comment>
<evidence type="ECO:0000313" key="9">
    <source>
        <dbReference type="Proteomes" id="UP000024635"/>
    </source>
</evidence>
<dbReference type="GO" id="GO:0000139">
    <property type="term" value="C:Golgi membrane"/>
    <property type="evidence" value="ECO:0007669"/>
    <property type="project" value="UniProtKB-SubCell"/>
</dbReference>
<comment type="caution">
    <text evidence="8">The sequence shown here is derived from an EMBL/GenBank/DDBJ whole genome shotgun (WGS) entry which is preliminary data.</text>
</comment>
<dbReference type="GO" id="GO:0007030">
    <property type="term" value="P:Golgi organization"/>
    <property type="evidence" value="ECO:0007669"/>
    <property type="project" value="InterPro"/>
</dbReference>
<protein>
    <submittedName>
        <fullName evidence="8">Uncharacterized protein</fullName>
    </submittedName>
</protein>
<dbReference type="PANTHER" id="PTHR13815">
    <property type="entry name" value="GOLGIN-84"/>
    <property type="match status" value="1"/>
</dbReference>
<organism evidence="8 9">
    <name type="scientific">Ancylostoma ceylanicum</name>
    <dbReference type="NCBI Taxonomy" id="53326"/>
    <lineage>
        <taxon>Eukaryota</taxon>
        <taxon>Metazoa</taxon>
        <taxon>Ecdysozoa</taxon>
        <taxon>Nematoda</taxon>
        <taxon>Chromadorea</taxon>
        <taxon>Rhabditida</taxon>
        <taxon>Rhabditina</taxon>
        <taxon>Rhabditomorpha</taxon>
        <taxon>Strongyloidea</taxon>
        <taxon>Ancylostomatidae</taxon>
        <taxon>Ancylostomatinae</taxon>
        <taxon>Ancylostoma</taxon>
    </lineage>
</organism>
<keyword evidence="3 7" id="KW-1133">Transmembrane helix</keyword>
<keyword evidence="2 7" id="KW-0812">Transmembrane</keyword>
<evidence type="ECO:0000256" key="3">
    <source>
        <dbReference type="ARBA" id="ARBA00022989"/>
    </source>
</evidence>
<keyword evidence="4" id="KW-0333">Golgi apparatus</keyword>
<gene>
    <name evidence="8" type="primary">Acey_s0013.g2070</name>
    <name evidence="8" type="ORF">Y032_0013g2070</name>
</gene>
<reference evidence="9" key="1">
    <citation type="journal article" date="2015" name="Nat. Genet.">
        <title>The genome and transcriptome of the zoonotic hookworm Ancylostoma ceylanicum identify infection-specific gene families.</title>
        <authorList>
            <person name="Schwarz E.M."/>
            <person name="Hu Y."/>
            <person name="Antoshechkin I."/>
            <person name="Miller M.M."/>
            <person name="Sternberg P.W."/>
            <person name="Aroian R.V."/>
        </authorList>
    </citation>
    <scope>NUCLEOTIDE SEQUENCE</scope>
    <source>
        <strain evidence="9">HY135</strain>
    </source>
</reference>
<dbReference type="InterPro" id="IPR019177">
    <property type="entry name" value="Golgin_subfamily_A_member_5"/>
</dbReference>
<dbReference type="STRING" id="53326.A0A016VBS3"/>
<keyword evidence="5" id="KW-0175">Coiled coil</keyword>